<keyword evidence="5" id="KW-0067">ATP-binding</keyword>
<keyword evidence="6" id="KW-0175">Coiled coil</keyword>
<dbReference type="InterPro" id="IPR000719">
    <property type="entry name" value="Prot_kinase_dom"/>
</dbReference>
<feature type="compositionally biased region" description="Polar residues" evidence="7">
    <location>
        <begin position="1"/>
        <end position="18"/>
    </location>
</feature>
<evidence type="ECO:0000256" key="1">
    <source>
        <dbReference type="ARBA" id="ARBA00022527"/>
    </source>
</evidence>
<evidence type="ECO:0000256" key="5">
    <source>
        <dbReference type="ARBA" id="ARBA00022840"/>
    </source>
</evidence>
<comment type="caution">
    <text evidence="10">The sequence shown here is derived from an EMBL/GenBank/DDBJ whole genome shotgun (WGS) entry which is preliminary data.</text>
</comment>
<dbReference type="SUPFAM" id="SSF56112">
    <property type="entry name" value="Protein kinase-like (PK-like)"/>
    <property type="match status" value="1"/>
</dbReference>
<feature type="domain" description="Protein kinase" evidence="8">
    <location>
        <begin position="292"/>
        <end position="556"/>
    </location>
</feature>
<dbReference type="Pfam" id="PF13672">
    <property type="entry name" value="PP2C_2"/>
    <property type="match status" value="1"/>
</dbReference>
<gene>
    <name evidence="10" type="ORF">SNR37_003968</name>
</gene>
<evidence type="ECO:0000259" key="9">
    <source>
        <dbReference type="PROSITE" id="PS51746"/>
    </source>
</evidence>
<name>A0ABU7G5G7_9ALTE</name>
<dbReference type="CDD" id="cd14014">
    <property type="entry name" value="STKc_PknB_like"/>
    <property type="match status" value="1"/>
</dbReference>
<dbReference type="EC" id="2.7.11.-" evidence="10"/>
<keyword evidence="1" id="KW-0723">Serine/threonine-protein kinase</keyword>
<keyword evidence="3" id="KW-0547">Nucleotide-binding</keyword>
<evidence type="ECO:0000256" key="6">
    <source>
        <dbReference type="SAM" id="Coils"/>
    </source>
</evidence>
<proteinExistence type="predicted"/>
<dbReference type="SUPFAM" id="SSF81606">
    <property type="entry name" value="PP2C-like"/>
    <property type="match status" value="1"/>
</dbReference>
<dbReference type="EC" id="3.1.3.16" evidence="10"/>
<feature type="coiled-coil region" evidence="6">
    <location>
        <begin position="215"/>
        <end position="242"/>
    </location>
</feature>
<accession>A0ABU7G5G7</accession>
<keyword evidence="10" id="KW-0378">Hydrolase</keyword>
<evidence type="ECO:0000256" key="4">
    <source>
        <dbReference type="ARBA" id="ARBA00022777"/>
    </source>
</evidence>
<dbReference type="CDD" id="cd00143">
    <property type="entry name" value="PP2Cc"/>
    <property type="match status" value="1"/>
</dbReference>
<dbReference type="Gene3D" id="3.60.40.10">
    <property type="entry name" value="PPM-type phosphatase domain"/>
    <property type="match status" value="1"/>
</dbReference>
<evidence type="ECO:0000259" key="8">
    <source>
        <dbReference type="PROSITE" id="PS50011"/>
    </source>
</evidence>
<dbReference type="EMBL" id="JAYDYW010000008">
    <property type="protein sequence ID" value="MEE1674525.1"/>
    <property type="molecule type" value="Genomic_DNA"/>
</dbReference>
<dbReference type="Proteomes" id="UP001310248">
    <property type="component" value="Unassembled WGS sequence"/>
</dbReference>
<dbReference type="PANTHER" id="PTHR24351">
    <property type="entry name" value="RIBOSOMAL PROTEIN S6 KINASE"/>
    <property type="match status" value="1"/>
</dbReference>
<dbReference type="RefSeq" id="WP_329775622.1">
    <property type="nucleotide sequence ID" value="NZ_JAYDYW010000008.1"/>
</dbReference>
<dbReference type="PROSITE" id="PS51746">
    <property type="entry name" value="PPM_2"/>
    <property type="match status" value="1"/>
</dbReference>
<feature type="domain" description="PPM-type phosphatase" evidence="9">
    <location>
        <begin position="35"/>
        <end position="259"/>
    </location>
</feature>
<dbReference type="InterPro" id="IPR011009">
    <property type="entry name" value="Kinase-like_dom_sf"/>
</dbReference>
<dbReference type="GO" id="GO:0004722">
    <property type="term" value="F:protein serine/threonine phosphatase activity"/>
    <property type="evidence" value="ECO:0007669"/>
    <property type="project" value="UniProtKB-EC"/>
</dbReference>
<evidence type="ECO:0000313" key="11">
    <source>
        <dbReference type="Proteomes" id="UP001310248"/>
    </source>
</evidence>
<dbReference type="GO" id="GO:0016301">
    <property type="term" value="F:kinase activity"/>
    <property type="evidence" value="ECO:0007669"/>
    <property type="project" value="UniProtKB-KW"/>
</dbReference>
<dbReference type="InterPro" id="IPR001932">
    <property type="entry name" value="PPM-type_phosphatase-like_dom"/>
</dbReference>
<organism evidence="10 11">
    <name type="scientific">Agarivorans aestuarii</name>
    <dbReference type="NCBI Taxonomy" id="1563703"/>
    <lineage>
        <taxon>Bacteria</taxon>
        <taxon>Pseudomonadati</taxon>
        <taxon>Pseudomonadota</taxon>
        <taxon>Gammaproteobacteria</taxon>
        <taxon>Alteromonadales</taxon>
        <taxon>Alteromonadaceae</taxon>
        <taxon>Agarivorans</taxon>
    </lineage>
</organism>
<sequence length="600" mass="67807">MNQEQHTATASPTSSNRVSNSEKASSEASNKLEASFGGASISGPKPENQDACVAKIPEPWTRYYKGIVAILADGLSSAEHAKMAAQISVTQFVEDYYATPESWSVNKSTAQVAKSLNNWLFQQGKQTGSYACTLSTLIIKSRVAHLFHVGDSRIYRFRAGKLRQLTRDHVQIRGKQKNHLTRAMGVDSSLELDYSTRTVESGDIFMLTSDGVHDALSEQQLLKLLQAKFASLEEQASAIVNAAELAGSDDNISAMLVNVDNVPEAELDESRAQLLHLPIPPVMSVGNKIDQYRVSEILHTSPRSHVYLVEELDKQGNSNGRVRILKAPDASMADDQEYFAGFAREEWVGRVVSNPYIMRTFEPIGTRRFRYLIAEYVPGITLRQWMDKLPHPPIQQVVRMLEKLAKALRALRRYEMVHRDLKPENIIITADDQLKLVDFGTVQSAEQLEQNEKNTTPVGSVQYIAPEYLVGETGRHRSDIFSFAVIAYEMLSGNLPYKQASREQIAQRHYSDWHYQNIQHFRNDMPDWLDAALEQGCHPKPQQRYQSLSELIHDLQHANPKLKASYQAKPLIERNPVRFWQSTTLFLLVVVIWQWASQLS</sequence>
<dbReference type="SMART" id="SM00220">
    <property type="entry name" value="S_TKc"/>
    <property type="match status" value="1"/>
</dbReference>
<dbReference type="EC" id="3.1.3.-" evidence="10"/>
<dbReference type="PROSITE" id="PS00108">
    <property type="entry name" value="PROTEIN_KINASE_ST"/>
    <property type="match status" value="1"/>
</dbReference>
<dbReference type="Pfam" id="PF00069">
    <property type="entry name" value="Pkinase"/>
    <property type="match status" value="1"/>
</dbReference>
<evidence type="ECO:0000256" key="2">
    <source>
        <dbReference type="ARBA" id="ARBA00022679"/>
    </source>
</evidence>
<reference evidence="10 11" key="2">
    <citation type="submission" date="2023-12" db="EMBL/GenBank/DDBJ databases">
        <authorList>
            <consortium name="Cladostephus spongiosus"/>
            <person name="Lorente B."/>
            <person name="Cabral C."/>
            <person name="Frias J."/>
            <person name="Faria J."/>
            <person name="Toubarro D."/>
        </authorList>
    </citation>
    <scope>NUCLEOTIDE SEQUENCE [LARGE SCALE GENOMIC DNA]</scope>
    <source>
        <strain evidence="10 11">ZMCS4</strain>
    </source>
</reference>
<dbReference type="Gene3D" id="1.10.510.10">
    <property type="entry name" value="Transferase(Phosphotransferase) domain 1"/>
    <property type="match status" value="1"/>
</dbReference>
<evidence type="ECO:0000256" key="7">
    <source>
        <dbReference type="SAM" id="MobiDB-lite"/>
    </source>
</evidence>
<evidence type="ECO:0000256" key="3">
    <source>
        <dbReference type="ARBA" id="ARBA00022741"/>
    </source>
</evidence>
<evidence type="ECO:0000313" key="10">
    <source>
        <dbReference type="EMBL" id="MEE1674525.1"/>
    </source>
</evidence>
<dbReference type="SMART" id="SM00331">
    <property type="entry name" value="PP2C_SIG"/>
    <property type="match status" value="1"/>
</dbReference>
<reference evidence="11" key="1">
    <citation type="submission" date="2023-07" db="EMBL/GenBank/DDBJ databases">
        <title>Draft genome sequence of Agarivorans aestuarii strain ZMCS4, a CAZymes producing bacteria isolated from the marine brown algae Clodostephus spongiosus.</title>
        <authorList>
            <person name="Lorente B."/>
            <person name="Cabral C."/>
            <person name="Frias J."/>
            <person name="Faria J."/>
            <person name="Toubarro D."/>
        </authorList>
    </citation>
    <scope>NUCLEOTIDE SEQUENCE [LARGE SCALE GENOMIC DNA]</scope>
    <source>
        <strain evidence="11">ZMCS4</strain>
    </source>
</reference>
<dbReference type="InterPro" id="IPR008271">
    <property type="entry name" value="Ser/Thr_kinase_AS"/>
</dbReference>
<dbReference type="PROSITE" id="PS50011">
    <property type="entry name" value="PROTEIN_KINASE_DOM"/>
    <property type="match status" value="1"/>
</dbReference>
<keyword evidence="11" id="KW-1185">Reference proteome</keyword>
<protein>
    <submittedName>
        <fullName evidence="10">Bifunctional protein-serine/threonine kinase/phosphatase</fullName>
        <ecNumber evidence="10">2.7.11.-</ecNumber>
        <ecNumber evidence="10">3.1.3.-</ecNumber>
        <ecNumber evidence="10">3.1.3.16</ecNumber>
    </submittedName>
</protein>
<feature type="compositionally biased region" description="Low complexity" evidence="7">
    <location>
        <begin position="19"/>
        <end position="35"/>
    </location>
</feature>
<keyword evidence="2 10" id="KW-0808">Transferase</keyword>
<keyword evidence="4 10" id="KW-0418">Kinase</keyword>
<dbReference type="InterPro" id="IPR036457">
    <property type="entry name" value="PPM-type-like_dom_sf"/>
</dbReference>
<dbReference type="SMART" id="SM00332">
    <property type="entry name" value="PP2Cc"/>
    <property type="match status" value="1"/>
</dbReference>
<feature type="region of interest" description="Disordered" evidence="7">
    <location>
        <begin position="1"/>
        <end position="50"/>
    </location>
</feature>